<gene>
    <name evidence="1" type="ORF">D3870_08120</name>
</gene>
<dbReference type="PANTHER" id="PTHR36154:SF1">
    <property type="entry name" value="DNA-BINDING TRANSCRIPTIONAL ACTIVATOR ALPA"/>
    <property type="match status" value="1"/>
</dbReference>
<dbReference type="InterPro" id="IPR010260">
    <property type="entry name" value="AlpA"/>
</dbReference>
<proteinExistence type="predicted"/>
<comment type="caution">
    <text evidence="1">The sequence shown here is derived from an EMBL/GenBank/DDBJ whole genome shotgun (WGS) entry which is preliminary data.</text>
</comment>
<reference evidence="1 2" key="1">
    <citation type="submission" date="2018-09" db="EMBL/GenBank/DDBJ databases">
        <authorList>
            <person name="Zhu H."/>
        </authorList>
    </citation>
    <scope>NUCLEOTIDE SEQUENCE [LARGE SCALE GENOMIC DNA]</scope>
    <source>
        <strain evidence="1 2">K2R10-39</strain>
    </source>
</reference>
<dbReference type="RefSeq" id="WP_119738149.1">
    <property type="nucleotide sequence ID" value="NZ_QYUN01000002.1"/>
</dbReference>
<protein>
    <submittedName>
        <fullName evidence="1">AlpA family transcriptional regulator</fullName>
    </submittedName>
</protein>
<dbReference type="PANTHER" id="PTHR36154">
    <property type="entry name" value="DNA-BINDING TRANSCRIPTIONAL ACTIVATOR ALPA"/>
    <property type="match status" value="1"/>
</dbReference>
<organism evidence="1 2">
    <name type="scientific">Noviherbaspirillum cavernae</name>
    <dbReference type="NCBI Taxonomy" id="2320862"/>
    <lineage>
        <taxon>Bacteria</taxon>
        <taxon>Pseudomonadati</taxon>
        <taxon>Pseudomonadota</taxon>
        <taxon>Betaproteobacteria</taxon>
        <taxon>Burkholderiales</taxon>
        <taxon>Oxalobacteraceae</taxon>
        <taxon>Noviherbaspirillum</taxon>
    </lineage>
</organism>
<keyword evidence="2" id="KW-1185">Reference proteome</keyword>
<sequence length="70" mass="7836">MPAAKFLRLPMVSTRTGLSRSAIYRGVIAKTFPTPKMLGKRSIGWLETDIDAWIQSRPEVSGVNMEETQL</sequence>
<name>A0A418X0Z3_9BURK</name>
<accession>A0A418X0Z3</accession>
<evidence type="ECO:0000313" key="1">
    <source>
        <dbReference type="EMBL" id="RJG05985.1"/>
    </source>
</evidence>
<dbReference type="OrthoDB" id="8779547at2"/>
<evidence type="ECO:0000313" key="2">
    <source>
        <dbReference type="Proteomes" id="UP000285190"/>
    </source>
</evidence>
<dbReference type="Gene3D" id="1.10.238.160">
    <property type="match status" value="1"/>
</dbReference>
<dbReference type="EMBL" id="QYUN01000002">
    <property type="protein sequence ID" value="RJG05985.1"/>
    <property type="molecule type" value="Genomic_DNA"/>
</dbReference>
<dbReference type="AlphaFoldDB" id="A0A418X0Z3"/>
<dbReference type="Pfam" id="PF05930">
    <property type="entry name" value="Phage_AlpA"/>
    <property type="match status" value="1"/>
</dbReference>
<dbReference type="InterPro" id="IPR052931">
    <property type="entry name" value="Prophage_regulatory_activator"/>
</dbReference>
<dbReference type="Proteomes" id="UP000285190">
    <property type="component" value="Unassembled WGS sequence"/>
</dbReference>